<accession>A0AC34RJU8</accession>
<reference evidence="2" key="1">
    <citation type="submission" date="2022-11" db="UniProtKB">
        <authorList>
            <consortium name="WormBaseParasite"/>
        </authorList>
    </citation>
    <scope>IDENTIFICATION</scope>
</reference>
<protein>
    <submittedName>
        <fullName evidence="2">Uncharacterized protein</fullName>
    </submittedName>
</protein>
<evidence type="ECO:0000313" key="2">
    <source>
        <dbReference type="WBParaSite" id="JU765_v2.g765.t1"/>
    </source>
</evidence>
<proteinExistence type="predicted"/>
<sequence>MDKSSNSVRFSPYPPRQQVKEANNATSKAEISPKAATEQQAGSQEQNDSVSPIEVGNFVANMGLSTNLELMDVLPDLTNDINAVDVVDVLTANLTSSNVKNTLVGLCVVINRLLQDNRYLMRELANVKSSSYPNSLSRLERYEFRKRFIRRHYSFSGCEGIPSAELHDLLDKFDQTTLRRGENALATIRRFVRFILESVIPQENHTKFTVRERGGQDHLTELPNELLILMRDMCLEALSLLDARTEEERVRREDFSDFITRAIKNALQEMRRNPRKPKTSKRSESETG</sequence>
<dbReference type="WBParaSite" id="JU765_v2.g765.t1">
    <property type="protein sequence ID" value="JU765_v2.g765.t1"/>
    <property type="gene ID" value="JU765_v2.g765"/>
</dbReference>
<dbReference type="Proteomes" id="UP000887576">
    <property type="component" value="Unplaced"/>
</dbReference>
<evidence type="ECO:0000313" key="1">
    <source>
        <dbReference type="Proteomes" id="UP000887576"/>
    </source>
</evidence>
<organism evidence="1 2">
    <name type="scientific">Panagrolaimus sp. JU765</name>
    <dbReference type="NCBI Taxonomy" id="591449"/>
    <lineage>
        <taxon>Eukaryota</taxon>
        <taxon>Metazoa</taxon>
        <taxon>Ecdysozoa</taxon>
        <taxon>Nematoda</taxon>
        <taxon>Chromadorea</taxon>
        <taxon>Rhabditida</taxon>
        <taxon>Tylenchina</taxon>
        <taxon>Panagrolaimomorpha</taxon>
        <taxon>Panagrolaimoidea</taxon>
        <taxon>Panagrolaimidae</taxon>
        <taxon>Panagrolaimus</taxon>
    </lineage>
</organism>
<name>A0AC34RJU8_9BILA</name>